<dbReference type="PANTHER" id="PTHR42866">
    <property type="entry name" value="3-DEOXY-MANNO-OCTULOSONATE CYTIDYLYLTRANSFERASE"/>
    <property type="match status" value="1"/>
</dbReference>
<dbReference type="InterPro" id="IPR029044">
    <property type="entry name" value="Nucleotide-diphossugar_trans"/>
</dbReference>
<proteinExistence type="predicted"/>
<dbReference type="GO" id="GO:0005829">
    <property type="term" value="C:cytosol"/>
    <property type="evidence" value="ECO:0007669"/>
    <property type="project" value="TreeGrafter"/>
</dbReference>
<evidence type="ECO:0000313" key="2">
    <source>
        <dbReference type="Proteomes" id="UP000007954"/>
    </source>
</evidence>
<dbReference type="GO" id="GO:0016779">
    <property type="term" value="F:nucleotidyltransferase activity"/>
    <property type="evidence" value="ECO:0007669"/>
    <property type="project" value="UniProtKB-KW"/>
</dbReference>
<dbReference type="SUPFAM" id="SSF53448">
    <property type="entry name" value="Nucleotide-diphospho-sugar transferases"/>
    <property type="match status" value="1"/>
</dbReference>
<accession>G0LM24</accession>
<dbReference type="HOGENOM" id="CLU_072501_0_0_2"/>
<dbReference type="Proteomes" id="UP000007954">
    <property type="component" value="Chromosome"/>
</dbReference>
<dbReference type="Gene3D" id="3.90.550.10">
    <property type="entry name" value="Spore Coat Polysaccharide Biosynthesis Protein SpsA, Chain A"/>
    <property type="match status" value="1"/>
</dbReference>
<protein>
    <submittedName>
        <fullName evidence="1">Homolog to acylneuraminate cytidylyltransferase</fullName>
    </submittedName>
</protein>
<dbReference type="InterPro" id="IPR003329">
    <property type="entry name" value="Cytidylyl_trans"/>
</dbReference>
<dbReference type="EMBL" id="FR746099">
    <property type="protein sequence ID" value="CCC41144.1"/>
    <property type="molecule type" value="Genomic_DNA"/>
</dbReference>
<dbReference type="PANTHER" id="PTHR42866:SF1">
    <property type="entry name" value="SPORE COAT POLYSACCHARIDE BIOSYNTHESIS PROTEIN SPSF"/>
    <property type="match status" value="1"/>
</dbReference>
<dbReference type="AlphaFoldDB" id="G0LM24"/>
<gene>
    <name evidence="1" type="ordered locus">Hqrw_3374</name>
</gene>
<dbReference type="KEGG" id="hwc:Hqrw_3374"/>
<reference evidence="1 2" key="1">
    <citation type="journal article" date="2011" name="PLoS ONE">
        <title>Haloquadratum walsbyi: limited diversity in a global pond.</title>
        <authorList>
            <person name="Dyall-Smith M."/>
            <person name="Pfeiffer F."/>
            <person name="Klee K."/>
            <person name="Palm P."/>
            <person name="Gross K."/>
            <person name="Schuster S.C."/>
            <person name="Rampp M."/>
            <person name="Oesterhelt D."/>
        </authorList>
    </citation>
    <scope>NUCLEOTIDE SEQUENCE [LARGE SCALE GENOMIC DNA]</scope>
    <source>
        <strain evidence="2">DSM 16854 / JCM 12705 / C23</strain>
    </source>
</reference>
<name>G0LM24_HALWC</name>
<keyword evidence="1" id="KW-0808">Transferase</keyword>
<organism evidence="1 2">
    <name type="scientific">Haloquadratum walsbyi (strain DSM 16854 / JCM 12705 / C23)</name>
    <dbReference type="NCBI Taxonomy" id="768065"/>
    <lineage>
        <taxon>Archaea</taxon>
        <taxon>Methanobacteriati</taxon>
        <taxon>Methanobacteriota</taxon>
        <taxon>Stenosarchaea group</taxon>
        <taxon>Halobacteria</taxon>
        <taxon>Halobacteriales</taxon>
        <taxon>Haloferacaceae</taxon>
        <taxon>Haloquadratum</taxon>
    </lineage>
</organism>
<sequence>MMLPLERSHVLTHDIQRVQEADTIDEVVVATSTKTADDIIARYANRAGATVFRGSEDDVLDRMLSAATGANAETVVRITGDCPLIDWDVIDAVVDRLATENVDYCSNTVERTFPRGLDVEAFSYESFKHIHENAKEPHHREHVTTYYRENDDQFNLASVTSEEIFNRSWMQDRTDLRITLDEADDYELLREIYNRVEYEDTLPIRDAVSVIDDRDLHKLNADVTQK</sequence>
<dbReference type="Pfam" id="PF02348">
    <property type="entry name" value="CTP_transf_3"/>
    <property type="match status" value="1"/>
</dbReference>
<keyword evidence="1" id="KW-0548">Nucleotidyltransferase</keyword>
<evidence type="ECO:0000313" key="1">
    <source>
        <dbReference type="EMBL" id="CCC41144.1"/>
    </source>
</evidence>